<feature type="transmembrane region" description="Helical" evidence="8">
    <location>
        <begin position="72"/>
        <end position="92"/>
    </location>
</feature>
<feature type="transmembrane region" description="Helical" evidence="8">
    <location>
        <begin position="42"/>
        <end position="60"/>
    </location>
</feature>
<sequence length="312" mass="33274">MSESLSRSGLAFGAGAYLMWGGFPLLMHALEPAGAVEITAHRALWSVLVCAAIVAVMGGWSRLRAAVTRRRTLLILGAAAVFIAINWLIYVYAVVTDHVNSAALGYYINPLFTVALGVVFLGERLRRLQLVAIGIAVVAVLVIGFGLGEFPWIALALATSFGLYGLIKKRVGGTVDAVTGLTVETAVLVPVALAALVWIHQSGQATFLARGEPGLGVGHDVLLWSTGAFTAGALLLFAAGARRLPLYVTGLLQYIAPTLMFILAVWHFGEPMPVSRWIGFILVWVALVVLTVDGWRARPRRGVARVEPAEPV</sequence>
<keyword evidence="5 8" id="KW-0812">Transmembrane</keyword>
<evidence type="ECO:0000256" key="4">
    <source>
        <dbReference type="ARBA" id="ARBA00022475"/>
    </source>
</evidence>
<feature type="transmembrane region" description="Helical" evidence="8">
    <location>
        <begin position="274"/>
        <end position="295"/>
    </location>
</feature>
<comment type="caution">
    <text evidence="10">The sequence shown here is derived from an EMBL/GenBank/DDBJ whole genome shotgun (WGS) entry which is preliminary data.</text>
</comment>
<feature type="transmembrane region" description="Helical" evidence="8">
    <location>
        <begin position="150"/>
        <end position="167"/>
    </location>
</feature>
<evidence type="ECO:0000313" key="10">
    <source>
        <dbReference type="EMBL" id="MDN4480775.1"/>
    </source>
</evidence>
<dbReference type="PANTHER" id="PTHR22911">
    <property type="entry name" value="ACYL-MALONYL CONDENSING ENZYME-RELATED"/>
    <property type="match status" value="1"/>
</dbReference>
<feature type="transmembrane region" description="Helical" evidence="8">
    <location>
        <begin position="104"/>
        <end position="121"/>
    </location>
</feature>
<dbReference type="PANTHER" id="PTHR22911:SF137">
    <property type="entry name" value="SOLUTE CARRIER FAMILY 35 MEMBER G2-RELATED"/>
    <property type="match status" value="1"/>
</dbReference>
<evidence type="ECO:0000256" key="2">
    <source>
        <dbReference type="ARBA" id="ARBA00007362"/>
    </source>
</evidence>
<keyword evidence="11" id="KW-1185">Reference proteome</keyword>
<dbReference type="InterPro" id="IPR037185">
    <property type="entry name" value="EmrE-like"/>
</dbReference>
<evidence type="ECO:0000256" key="6">
    <source>
        <dbReference type="ARBA" id="ARBA00022989"/>
    </source>
</evidence>
<gene>
    <name evidence="10" type="primary">rarD</name>
    <name evidence="10" type="ORF">QQX02_07565</name>
</gene>
<dbReference type="NCBIfam" id="TIGR00688">
    <property type="entry name" value="rarD"/>
    <property type="match status" value="1"/>
</dbReference>
<feature type="domain" description="EamA" evidence="9">
    <location>
        <begin position="153"/>
        <end position="291"/>
    </location>
</feature>
<evidence type="ECO:0000313" key="11">
    <source>
        <dbReference type="Proteomes" id="UP001172708"/>
    </source>
</evidence>
<evidence type="ECO:0000256" key="1">
    <source>
        <dbReference type="ARBA" id="ARBA00004651"/>
    </source>
</evidence>
<dbReference type="EMBL" id="JAUHQA010000001">
    <property type="protein sequence ID" value="MDN4480775.1"/>
    <property type="molecule type" value="Genomic_DNA"/>
</dbReference>
<feature type="transmembrane region" description="Helical" evidence="8">
    <location>
        <begin position="9"/>
        <end position="30"/>
    </location>
</feature>
<evidence type="ECO:0000256" key="5">
    <source>
        <dbReference type="ARBA" id="ARBA00022692"/>
    </source>
</evidence>
<feature type="domain" description="EamA" evidence="9">
    <location>
        <begin position="8"/>
        <end position="144"/>
    </location>
</feature>
<keyword evidence="4" id="KW-1003">Cell membrane</keyword>
<accession>A0ABT8GH72</accession>
<dbReference type="InterPro" id="IPR004626">
    <property type="entry name" value="RarD"/>
</dbReference>
<evidence type="ECO:0000256" key="7">
    <source>
        <dbReference type="ARBA" id="ARBA00023136"/>
    </source>
</evidence>
<keyword evidence="3" id="KW-0813">Transport</keyword>
<dbReference type="Pfam" id="PF00892">
    <property type="entry name" value="EamA"/>
    <property type="match status" value="2"/>
</dbReference>
<comment type="subcellular location">
    <subcellularLocation>
        <location evidence="1">Cell membrane</location>
        <topology evidence="1">Multi-pass membrane protein</topology>
    </subcellularLocation>
</comment>
<evidence type="ECO:0000256" key="8">
    <source>
        <dbReference type="SAM" id="Phobius"/>
    </source>
</evidence>
<name>A0ABT8GH72_9MICO</name>
<organism evidence="10 11">
    <name type="scientific">Demequina muriae</name>
    <dbReference type="NCBI Taxonomy" id="3051664"/>
    <lineage>
        <taxon>Bacteria</taxon>
        <taxon>Bacillati</taxon>
        <taxon>Actinomycetota</taxon>
        <taxon>Actinomycetes</taxon>
        <taxon>Micrococcales</taxon>
        <taxon>Demequinaceae</taxon>
        <taxon>Demequina</taxon>
    </lineage>
</organism>
<feature type="transmembrane region" description="Helical" evidence="8">
    <location>
        <begin position="128"/>
        <end position="144"/>
    </location>
</feature>
<dbReference type="RefSeq" id="WP_301142235.1">
    <property type="nucleotide sequence ID" value="NZ_JAUHQA010000001.1"/>
</dbReference>
<dbReference type="SUPFAM" id="SSF103481">
    <property type="entry name" value="Multidrug resistance efflux transporter EmrE"/>
    <property type="match status" value="2"/>
</dbReference>
<dbReference type="InterPro" id="IPR000620">
    <property type="entry name" value="EamA_dom"/>
</dbReference>
<proteinExistence type="inferred from homology"/>
<feature type="transmembrane region" description="Helical" evidence="8">
    <location>
        <begin position="221"/>
        <end position="239"/>
    </location>
</feature>
<keyword evidence="7 8" id="KW-0472">Membrane</keyword>
<feature type="transmembrane region" description="Helical" evidence="8">
    <location>
        <begin position="179"/>
        <end position="201"/>
    </location>
</feature>
<dbReference type="Proteomes" id="UP001172708">
    <property type="component" value="Unassembled WGS sequence"/>
</dbReference>
<protein>
    <submittedName>
        <fullName evidence="10">EamA family transporter RarD</fullName>
    </submittedName>
</protein>
<evidence type="ECO:0000259" key="9">
    <source>
        <dbReference type="Pfam" id="PF00892"/>
    </source>
</evidence>
<comment type="similarity">
    <text evidence="2">Belongs to the EamA transporter family.</text>
</comment>
<reference evidence="10" key="1">
    <citation type="submission" date="2023-06" db="EMBL/GenBank/DDBJ databases">
        <title>Egi l300058.</title>
        <authorList>
            <person name="Gao L."/>
            <person name="Fang B.-Z."/>
            <person name="Li W.-J."/>
        </authorList>
    </citation>
    <scope>NUCLEOTIDE SEQUENCE</scope>
    <source>
        <strain evidence="10">EGI L300058</strain>
    </source>
</reference>
<evidence type="ECO:0000256" key="3">
    <source>
        <dbReference type="ARBA" id="ARBA00022448"/>
    </source>
</evidence>
<keyword evidence="6 8" id="KW-1133">Transmembrane helix</keyword>
<feature type="transmembrane region" description="Helical" evidence="8">
    <location>
        <begin position="246"/>
        <end position="268"/>
    </location>
</feature>